<dbReference type="AlphaFoldDB" id="A0A5B8VAG8"/>
<dbReference type="EMBL" id="CP042435">
    <property type="protein sequence ID" value="QEC68490.1"/>
    <property type="molecule type" value="Genomic_DNA"/>
</dbReference>
<keyword evidence="3" id="KW-1015">Disulfide bond</keyword>
<dbReference type="InterPro" id="IPR000866">
    <property type="entry name" value="AhpC/TSA"/>
</dbReference>
<keyword evidence="4" id="KW-0676">Redox-active center</keyword>
<evidence type="ECO:0000313" key="8">
    <source>
        <dbReference type="Proteomes" id="UP000321533"/>
    </source>
</evidence>
<dbReference type="GO" id="GO:0030313">
    <property type="term" value="C:cell envelope"/>
    <property type="evidence" value="ECO:0007669"/>
    <property type="project" value="UniProtKB-SubCell"/>
</dbReference>
<dbReference type="Proteomes" id="UP000321533">
    <property type="component" value="Chromosome"/>
</dbReference>
<feature type="domain" description="Thioredoxin" evidence="6">
    <location>
        <begin position="247"/>
        <end position="385"/>
    </location>
</feature>
<dbReference type="CDD" id="cd02966">
    <property type="entry name" value="TlpA_like_family"/>
    <property type="match status" value="1"/>
</dbReference>
<evidence type="ECO:0000256" key="2">
    <source>
        <dbReference type="ARBA" id="ARBA00022748"/>
    </source>
</evidence>
<feature type="chain" id="PRO_5022913812" evidence="5">
    <location>
        <begin position="23"/>
        <end position="385"/>
    </location>
</feature>
<proteinExistence type="predicted"/>
<keyword evidence="5" id="KW-0732">Signal</keyword>
<organism evidence="7 8">
    <name type="scientific">Panacibacter ginsenosidivorans</name>
    <dbReference type="NCBI Taxonomy" id="1813871"/>
    <lineage>
        <taxon>Bacteria</taxon>
        <taxon>Pseudomonadati</taxon>
        <taxon>Bacteroidota</taxon>
        <taxon>Chitinophagia</taxon>
        <taxon>Chitinophagales</taxon>
        <taxon>Chitinophagaceae</taxon>
        <taxon>Panacibacter</taxon>
    </lineage>
</organism>
<evidence type="ECO:0000256" key="3">
    <source>
        <dbReference type="ARBA" id="ARBA00023157"/>
    </source>
</evidence>
<dbReference type="RefSeq" id="WP_147190547.1">
    <property type="nucleotide sequence ID" value="NZ_CP042435.1"/>
</dbReference>
<dbReference type="InterPro" id="IPR050553">
    <property type="entry name" value="Thioredoxin_ResA/DsbE_sf"/>
</dbReference>
<evidence type="ECO:0000256" key="4">
    <source>
        <dbReference type="ARBA" id="ARBA00023284"/>
    </source>
</evidence>
<sequence length="385" mass="42352">MKKQFAFVLMIAAVITSCSSGSGDGTNFTVSGKIENSKSKNIFLEQVPYDNTEPKVIDSGKLATDGSYSLKAIAKEQSLYIITLDHQPVSFFINDNNDIKISANLGTGFREPYISNSDATKSVYNFLNDFRAKDSALGVVFTEMNKIYQINPNDSTLAVMQVQGTKMATDIKEYIKKYIMSTKSPAAAYYALTVAGSRNVLDISELDSLTRTTSERFKEHAGLAIFKSLLAQELAQRAEPPTGANYPLLNKQAPELTMNDANGKPVSLSSFKGKYVLVDFWASWCQPCRKENPNVVAAYNKFKDKNFTILGISLDDDKKAWLEAIKTDGLVWSQISSLDGGQNESVASYQFNGIPFNVLLDPSGKIIASSLRGPELEQKLAEVLQ</sequence>
<feature type="signal peptide" evidence="5">
    <location>
        <begin position="1"/>
        <end position="22"/>
    </location>
</feature>
<dbReference type="PANTHER" id="PTHR42852:SF6">
    <property type="entry name" value="THIOL:DISULFIDE INTERCHANGE PROTEIN DSBE"/>
    <property type="match status" value="1"/>
</dbReference>
<dbReference type="InterPro" id="IPR013766">
    <property type="entry name" value="Thioredoxin_domain"/>
</dbReference>
<dbReference type="SUPFAM" id="SSF52833">
    <property type="entry name" value="Thioredoxin-like"/>
    <property type="match status" value="1"/>
</dbReference>
<keyword evidence="2" id="KW-0201">Cytochrome c-type biogenesis</keyword>
<dbReference type="InterPro" id="IPR025380">
    <property type="entry name" value="DUF4369"/>
</dbReference>
<reference evidence="7 8" key="1">
    <citation type="journal article" date="2016" name="Int. J. Syst. Evol. Microbiol.">
        <title>Panacibacter ginsenosidivorans gen. nov., sp. nov., with ginsenoside converting activity isolated from soil of a ginseng field.</title>
        <authorList>
            <person name="Siddiqi M.Z."/>
            <person name="Muhammad Shafi S."/>
            <person name="Choi K.D."/>
            <person name="Im W.T."/>
        </authorList>
    </citation>
    <scope>NUCLEOTIDE SEQUENCE [LARGE SCALE GENOMIC DNA]</scope>
    <source>
        <strain evidence="7 8">Gsoil1550</strain>
    </source>
</reference>
<evidence type="ECO:0000313" key="7">
    <source>
        <dbReference type="EMBL" id="QEC68490.1"/>
    </source>
</evidence>
<dbReference type="Pfam" id="PF14289">
    <property type="entry name" value="DUF4369"/>
    <property type="match status" value="1"/>
</dbReference>
<protein>
    <submittedName>
        <fullName evidence="7">AhpC/TSA family protein</fullName>
    </submittedName>
</protein>
<evidence type="ECO:0000256" key="1">
    <source>
        <dbReference type="ARBA" id="ARBA00004196"/>
    </source>
</evidence>
<dbReference type="PANTHER" id="PTHR42852">
    <property type="entry name" value="THIOL:DISULFIDE INTERCHANGE PROTEIN DSBE"/>
    <property type="match status" value="1"/>
</dbReference>
<evidence type="ECO:0000256" key="5">
    <source>
        <dbReference type="SAM" id="SignalP"/>
    </source>
</evidence>
<dbReference type="GO" id="GO:0016209">
    <property type="term" value="F:antioxidant activity"/>
    <property type="evidence" value="ECO:0007669"/>
    <property type="project" value="InterPro"/>
</dbReference>
<dbReference type="GO" id="GO:0017004">
    <property type="term" value="P:cytochrome complex assembly"/>
    <property type="evidence" value="ECO:0007669"/>
    <property type="project" value="UniProtKB-KW"/>
</dbReference>
<accession>A0A5B8VAG8</accession>
<gene>
    <name evidence="7" type="ORF">FRZ67_14680</name>
</gene>
<dbReference type="KEGG" id="pgin:FRZ67_14680"/>
<dbReference type="Pfam" id="PF00578">
    <property type="entry name" value="AhpC-TSA"/>
    <property type="match status" value="1"/>
</dbReference>
<dbReference type="PROSITE" id="PS51257">
    <property type="entry name" value="PROKAR_LIPOPROTEIN"/>
    <property type="match status" value="1"/>
</dbReference>
<dbReference type="InterPro" id="IPR036249">
    <property type="entry name" value="Thioredoxin-like_sf"/>
</dbReference>
<evidence type="ECO:0000259" key="6">
    <source>
        <dbReference type="PROSITE" id="PS51352"/>
    </source>
</evidence>
<dbReference type="Gene3D" id="3.40.30.10">
    <property type="entry name" value="Glutaredoxin"/>
    <property type="match status" value="1"/>
</dbReference>
<dbReference type="PROSITE" id="PS51352">
    <property type="entry name" value="THIOREDOXIN_2"/>
    <property type="match status" value="1"/>
</dbReference>
<comment type="subcellular location">
    <subcellularLocation>
        <location evidence="1">Cell envelope</location>
    </subcellularLocation>
</comment>
<name>A0A5B8VAG8_9BACT</name>
<keyword evidence="8" id="KW-1185">Reference proteome</keyword>
<dbReference type="GO" id="GO:0016491">
    <property type="term" value="F:oxidoreductase activity"/>
    <property type="evidence" value="ECO:0007669"/>
    <property type="project" value="InterPro"/>
</dbReference>